<dbReference type="PANTHER" id="PTHR34351:SF1">
    <property type="entry name" value="SLR1927 PROTEIN"/>
    <property type="match status" value="1"/>
</dbReference>
<dbReference type="EMBL" id="BLPF01000002">
    <property type="protein sequence ID" value="GFJ81091.1"/>
    <property type="molecule type" value="Genomic_DNA"/>
</dbReference>
<dbReference type="AlphaFoldDB" id="A0A6V8KF46"/>
<evidence type="ECO:0000256" key="1">
    <source>
        <dbReference type="SAM" id="Phobius"/>
    </source>
</evidence>
<keyword evidence="4" id="KW-1185">Reference proteome</keyword>
<dbReference type="PANTHER" id="PTHR34351">
    <property type="entry name" value="SLR1927 PROTEIN-RELATED"/>
    <property type="match status" value="1"/>
</dbReference>
<reference evidence="3 4" key="2">
    <citation type="submission" date="2020-03" db="EMBL/GenBank/DDBJ databases">
        <authorList>
            <person name="Ichikawa N."/>
            <person name="Kimura A."/>
            <person name="Kitahashi Y."/>
            <person name="Uohara A."/>
        </authorList>
    </citation>
    <scope>NUCLEOTIDE SEQUENCE [LARGE SCALE GENOMIC DNA]</scope>
    <source>
        <strain evidence="3 4">NBRC 108639</strain>
    </source>
</reference>
<evidence type="ECO:0000259" key="2">
    <source>
        <dbReference type="Pfam" id="PF01882"/>
    </source>
</evidence>
<sequence>MRRLTVTGTGIAVAAGALASYALGLALGYRVLVALAVGGLAMLVVATLAVALRPSVTLARAVHPDRVTVGEPAEGRLDLRNTSRWPAPGFTAVDLVGGVEVPLAVRALAGRGRRTIHFPVWAARRGRLRLGPLTVERRDPLGLFAWRQRQTADGVLWVHPRVHEMRPLPVGVVLDYEGRNFDNARLGTVTFSSLREYVPGDDPRQIHWRSTARTGVLTVREHVDTTEPTTTVVLDTHPSNLDADAFEHAVEFAASVVRAVERIGRPVALHILGERAADVAASGATGPLDRLALAERTESASLVDALDRIPAGGALVAVTGALPPAAMTRLAEQRRRFAPVVVTVLDPATETGGIRRRPGMAMLSARSGVEATAAWHRMINGDVG</sequence>
<evidence type="ECO:0000313" key="3">
    <source>
        <dbReference type="EMBL" id="GFJ81091.1"/>
    </source>
</evidence>
<dbReference type="Proteomes" id="UP000482800">
    <property type="component" value="Unassembled WGS sequence"/>
</dbReference>
<accession>A0A6V8KF46</accession>
<keyword evidence="1" id="KW-0812">Transmembrane</keyword>
<name>A0A6V8KF46_9ACTN</name>
<evidence type="ECO:0000313" key="4">
    <source>
        <dbReference type="Proteomes" id="UP000482800"/>
    </source>
</evidence>
<proteinExistence type="predicted"/>
<feature type="domain" description="DUF58" evidence="2">
    <location>
        <begin position="194"/>
        <end position="277"/>
    </location>
</feature>
<dbReference type="Pfam" id="PF01882">
    <property type="entry name" value="DUF58"/>
    <property type="match status" value="1"/>
</dbReference>
<dbReference type="InterPro" id="IPR002881">
    <property type="entry name" value="DUF58"/>
</dbReference>
<keyword evidence="1" id="KW-1133">Transmembrane helix</keyword>
<reference evidence="3 4" key="1">
    <citation type="submission" date="2020-03" db="EMBL/GenBank/DDBJ databases">
        <title>Whole genome shotgun sequence of Phytohabitans houttuyneae NBRC 108639.</title>
        <authorList>
            <person name="Komaki H."/>
            <person name="Tamura T."/>
        </authorList>
    </citation>
    <scope>NUCLEOTIDE SEQUENCE [LARGE SCALE GENOMIC DNA]</scope>
    <source>
        <strain evidence="3 4">NBRC 108639</strain>
    </source>
</reference>
<organism evidence="3 4">
    <name type="scientific">Phytohabitans houttuyneae</name>
    <dbReference type="NCBI Taxonomy" id="1076126"/>
    <lineage>
        <taxon>Bacteria</taxon>
        <taxon>Bacillati</taxon>
        <taxon>Actinomycetota</taxon>
        <taxon>Actinomycetes</taxon>
        <taxon>Micromonosporales</taxon>
        <taxon>Micromonosporaceae</taxon>
    </lineage>
</organism>
<gene>
    <name evidence="3" type="ORF">Phou_052710</name>
</gene>
<keyword evidence="1" id="KW-0472">Membrane</keyword>
<protein>
    <recommendedName>
        <fullName evidence="2">DUF58 domain-containing protein</fullName>
    </recommendedName>
</protein>
<comment type="caution">
    <text evidence="3">The sequence shown here is derived from an EMBL/GenBank/DDBJ whole genome shotgun (WGS) entry which is preliminary data.</text>
</comment>
<feature type="transmembrane region" description="Helical" evidence="1">
    <location>
        <begin position="29"/>
        <end position="52"/>
    </location>
</feature>
<dbReference type="RefSeq" id="WP_218579196.1">
    <property type="nucleotide sequence ID" value="NZ_BAABGO010000026.1"/>
</dbReference>